<evidence type="ECO:0008006" key="2">
    <source>
        <dbReference type="Google" id="ProtNLM"/>
    </source>
</evidence>
<evidence type="ECO:0000313" key="1">
    <source>
        <dbReference type="EMBL" id="CCC93640.1"/>
    </source>
</evidence>
<reference evidence="1" key="1">
    <citation type="journal article" date="2012" name="Proc. Natl. Acad. Sci. U.S.A.">
        <title>Antigenic diversity is generated by distinct evolutionary mechanisms in African trypanosome species.</title>
        <authorList>
            <person name="Jackson A.P."/>
            <person name="Berry A."/>
            <person name="Aslett M."/>
            <person name="Allison H.C."/>
            <person name="Burton P."/>
            <person name="Vavrova-Anderson J."/>
            <person name="Brown R."/>
            <person name="Browne H."/>
            <person name="Corton N."/>
            <person name="Hauser H."/>
            <person name="Gamble J."/>
            <person name="Gilderthorp R."/>
            <person name="Marcello L."/>
            <person name="McQuillan J."/>
            <person name="Otto T.D."/>
            <person name="Quail M.A."/>
            <person name="Sanders M.J."/>
            <person name="van Tonder A."/>
            <person name="Ginger M.L."/>
            <person name="Field M.C."/>
            <person name="Barry J.D."/>
            <person name="Hertz-Fowler C."/>
            <person name="Berriman M."/>
        </authorList>
    </citation>
    <scope>NUCLEOTIDE SEQUENCE</scope>
    <source>
        <strain evidence="1">IL3000</strain>
    </source>
</reference>
<sequence length="179" mass="19504">MYRESLLGVALGATLAELESVCRLTEGQKQYLWEVFDIAMDRTLAEAPVTSQVRVFTSPPTNTGVMADNAVGRAAAEGDSVTDTRLLTSPARVEFPSAATAVQTTPNSCTVLSDEVTYPVYRVKDGLWTILLKDPTLELTDVTGSRESIQLDYLKVYLKDVAESGAVAQGASSRRKRRR</sequence>
<dbReference type="VEuPathDB" id="TriTrypDB:TcIL3000_10_4030"/>
<accession>G0UW74</accession>
<name>G0UW74_TRYCI</name>
<dbReference type="EMBL" id="HE575323">
    <property type="protein sequence ID" value="CCC93640.1"/>
    <property type="molecule type" value="Genomic_DNA"/>
</dbReference>
<proteinExistence type="predicted"/>
<organism evidence="1">
    <name type="scientific">Trypanosoma congolense (strain IL3000)</name>
    <dbReference type="NCBI Taxonomy" id="1068625"/>
    <lineage>
        <taxon>Eukaryota</taxon>
        <taxon>Discoba</taxon>
        <taxon>Euglenozoa</taxon>
        <taxon>Kinetoplastea</taxon>
        <taxon>Metakinetoplastina</taxon>
        <taxon>Trypanosomatida</taxon>
        <taxon>Trypanosomatidae</taxon>
        <taxon>Trypanosoma</taxon>
        <taxon>Nannomonas</taxon>
    </lineage>
</organism>
<gene>
    <name evidence="1" type="ORF">TCIL3000_10_4030</name>
</gene>
<protein>
    <recommendedName>
        <fullName evidence="2">Transcription factor IIA gamma subunit</fullName>
    </recommendedName>
</protein>
<dbReference type="AlphaFoldDB" id="G0UW74"/>